<name>A0A3N4KXY2_9PEZI</name>
<dbReference type="AlphaFoldDB" id="A0A3N4KXY2"/>
<evidence type="ECO:0000256" key="2">
    <source>
        <dbReference type="SAM" id="Coils"/>
    </source>
</evidence>
<dbReference type="Gene3D" id="3.40.30.10">
    <property type="entry name" value="Glutaredoxin"/>
    <property type="match status" value="1"/>
</dbReference>
<dbReference type="InterPro" id="IPR029071">
    <property type="entry name" value="Ubiquitin-like_domsf"/>
</dbReference>
<dbReference type="EMBL" id="ML119124">
    <property type="protein sequence ID" value="RPB13201.1"/>
    <property type="molecule type" value="Genomic_DNA"/>
</dbReference>
<gene>
    <name evidence="5" type="ORF">P167DRAFT_522065</name>
</gene>
<dbReference type="SMART" id="SM00166">
    <property type="entry name" value="UBX"/>
    <property type="match status" value="1"/>
</dbReference>
<evidence type="ECO:0000313" key="5">
    <source>
        <dbReference type="EMBL" id="RPB13201.1"/>
    </source>
</evidence>
<dbReference type="Proteomes" id="UP000277580">
    <property type="component" value="Unassembled WGS sequence"/>
</dbReference>
<proteinExistence type="predicted"/>
<dbReference type="GO" id="GO:0036503">
    <property type="term" value="P:ERAD pathway"/>
    <property type="evidence" value="ECO:0007669"/>
    <property type="project" value="TreeGrafter"/>
</dbReference>
<dbReference type="SMART" id="SM00594">
    <property type="entry name" value="UAS"/>
    <property type="match status" value="1"/>
</dbReference>
<dbReference type="SUPFAM" id="SSF46934">
    <property type="entry name" value="UBA-like"/>
    <property type="match status" value="1"/>
</dbReference>
<sequence length="499" mass="54840">MSDSSGTTDPTQQLSASQREALEQFTAVTAQAPPEAIPLLQRSQWNVQIAIAKFFDGETADPVAEALAAQAAAPPPAAARTTSRTLATPPNALTRNRSGITPAPRIVPQPTSVSRRPPFLLALLIFPFSMLWRVGNSFLTLFYTLFPFLARFRPATRTARARRSQTPRDTAARFIRLFEEEYGADTGLPFFEGGYAQALELAKKELRFLLVVLQSDEHDDTTSFNRDTLTNPEVVRFINDHRIILWAGSVQDSEAYQVSTALACTKFPFAALIAMTPASGSNSQGMSVVTRCAGPTLPAALITKMTTAINTHAESLDRLRAQRAVHEADRAIREQQNSAYEASLAADRERARARKEAAEAAAREAEAARKAAEEAEALERNREAWRKWRASLLPEEPEAGPETARVSIRMGDGERLVRRFGAGADVEEVYAFVDCLGVELDEKVVAPPEGYAHEWGFRLVSLMPRQVLEAQGKVRDGMLWPSANLVVESLADDSDDDDE</sequence>
<keyword evidence="6" id="KW-1185">Reference proteome</keyword>
<feature type="domain" description="UBX" evidence="4">
    <location>
        <begin position="399"/>
        <end position="487"/>
    </location>
</feature>
<accession>A0A3N4KXY2</accession>
<keyword evidence="1 2" id="KW-0175">Coiled coil</keyword>
<dbReference type="InterPro" id="IPR050730">
    <property type="entry name" value="UBX_domain-protein"/>
</dbReference>
<dbReference type="InterPro" id="IPR036249">
    <property type="entry name" value="Thioredoxin-like_sf"/>
</dbReference>
<dbReference type="OrthoDB" id="1026733at2759"/>
<dbReference type="InterPro" id="IPR001012">
    <property type="entry name" value="UBX_dom"/>
</dbReference>
<evidence type="ECO:0000256" key="1">
    <source>
        <dbReference type="ARBA" id="ARBA00023054"/>
    </source>
</evidence>
<dbReference type="Pfam" id="PF00789">
    <property type="entry name" value="UBX"/>
    <property type="match status" value="1"/>
</dbReference>
<organism evidence="5 6">
    <name type="scientific">Morchella conica CCBAS932</name>
    <dbReference type="NCBI Taxonomy" id="1392247"/>
    <lineage>
        <taxon>Eukaryota</taxon>
        <taxon>Fungi</taxon>
        <taxon>Dikarya</taxon>
        <taxon>Ascomycota</taxon>
        <taxon>Pezizomycotina</taxon>
        <taxon>Pezizomycetes</taxon>
        <taxon>Pezizales</taxon>
        <taxon>Morchellaceae</taxon>
        <taxon>Morchella</taxon>
    </lineage>
</organism>
<dbReference type="PANTHER" id="PTHR23322:SF1">
    <property type="entry name" value="FAS-ASSOCIATED FACTOR 2"/>
    <property type="match status" value="1"/>
</dbReference>
<dbReference type="SUPFAM" id="SSF52833">
    <property type="entry name" value="Thioredoxin-like"/>
    <property type="match status" value="1"/>
</dbReference>
<dbReference type="PANTHER" id="PTHR23322">
    <property type="entry name" value="FAS-ASSOCIATED PROTEIN"/>
    <property type="match status" value="1"/>
</dbReference>
<evidence type="ECO:0000256" key="3">
    <source>
        <dbReference type="SAM" id="MobiDB-lite"/>
    </source>
</evidence>
<evidence type="ECO:0000259" key="4">
    <source>
        <dbReference type="PROSITE" id="PS50033"/>
    </source>
</evidence>
<dbReference type="GO" id="GO:0043130">
    <property type="term" value="F:ubiquitin binding"/>
    <property type="evidence" value="ECO:0007669"/>
    <property type="project" value="TreeGrafter"/>
</dbReference>
<dbReference type="Gene3D" id="1.10.8.10">
    <property type="entry name" value="DNA helicase RuvA subunit, C-terminal domain"/>
    <property type="match status" value="1"/>
</dbReference>
<dbReference type="STRING" id="1392247.A0A3N4KXY2"/>
<dbReference type="FunCoup" id="A0A3N4KXY2">
    <property type="interactions" value="29"/>
</dbReference>
<dbReference type="PROSITE" id="PS50033">
    <property type="entry name" value="UBX"/>
    <property type="match status" value="1"/>
</dbReference>
<dbReference type="CDD" id="cd01767">
    <property type="entry name" value="UBX"/>
    <property type="match status" value="1"/>
</dbReference>
<dbReference type="InParanoid" id="A0A3N4KXY2"/>
<dbReference type="SUPFAM" id="SSF54236">
    <property type="entry name" value="Ubiquitin-like"/>
    <property type="match status" value="1"/>
</dbReference>
<feature type="compositionally biased region" description="Low complexity" evidence="3">
    <location>
        <begin position="74"/>
        <end position="90"/>
    </location>
</feature>
<feature type="region of interest" description="Disordered" evidence="3">
    <location>
        <begin position="74"/>
        <end position="108"/>
    </location>
</feature>
<feature type="coiled-coil region" evidence="2">
    <location>
        <begin position="341"/>
        <end position="382"/>
    </location>
</feature>
<dbReference type="InterPro" id="IPR009060">
    <property type="entry name" value="UBA-like_sf"/>
</dbReference>
<dbReference type="Pfam" id="PF14555">
    <property type="entry name" value="UBA_4"/>
    <property type="match status" value="1"/>
</dbReference>
<dbReference type="GO" id="GO:0005783">
    <property type="term" value="C:endoplasmic reticulum"/>
    <property type="evidence" value="ECO:0007669"/>
    <property type="project" value="TreeGrafter"/>
</dbReference>
<reference evidence="5 6" key="1">
    <citation type="journal article" date="2018" name="Nat. Ecol. Evol.">
        <title>Pezizomycetes genomes reveal the molecular basis of ectomycorrhizal truffle lifestyle.</title>
        <authorList>
            <person name="Murat C."/>
            <person name="Payen T."/>
            <person name="Noel B."/>
            <person name="Kuo A."/>
            <person name="Morin E."/>
            <person name="Chen J."/>
            <person name="Kohler A."/>
            <person name="Krizsan K."/>
            <person name="Balestrini R."/>
            <person name="Da Silva C."/>
            <person name="Montanini B."/>
            <person name="Hainaut M."/>
            <person name="Levati E."/>
            <person name="Barry K.W."/>
            <person name="Belfiori B."/>
            <person name="Cichocki N."/>
            <person name="Clum A."/>
            <person name="Dockter R.B."/>
            <person name="Fauchery L."/>
            <person name="Guy J."/>
            <person name="Iotti M."/>
            <person name="Le Tacon F."/>
            <person name="Lindquist E.A."/>
            <person name="Lipzen A."/>
            <person name="Malagnac F."/>
            <person name="Mello A."/>
            <person name="Molinier V."/>
            <person name="Miyauchi S."/>
            <person name="Poulain J."/>
            <person name="Riccioni C."/>
            <person name="Rubini A."/>
            <person name="Sitrit Y."/>
            <person name="Splivallo R."/>
            <person name="Traeger S."/>
            <person name="Wang M."/>
            <person name="Zifcakova L."/>
            <person name="Wipf D."/>
            <person name="Zambonelli A."/>
            <person name="Paolocci F."/>
            <person name="Nowrousian M."/>
            <person name="Ottonello S."/>
            <person name="Baldrian P."/>
            <person name="Spatafora J.W."/>
            <person name="Henrissat B."/>
            <person name="Nagy L.G."/>
            <person name="Aury J.M."/>
            <person name="Wincker P."/>
            <person name="Grigoriev I.V."/>
            <person name="Bonfante P."/>
            <person name="Martin F.M."/>
        </authorList>
    </citation>
    <scope>NUCLEOTIDE SEQUENCE [LARGE SCALE GENOMIC DNA]</scope>
    <source>
        <strain evidence="5 6">CCBAS932</strain>
    </source>
</reference>
<protein>
    <submittedName>
        <fullName evidence="5">UBX-domain-containing protein</fullName>
    </submittedName>
</protein>
<evidence type="ECO:0000313" key="6">
    <source>
        <dbReference type="Proteomes" id="UP000277580"/>
    </source>
</evidence>
<dbReference type="InterPro" id="IPR006577">
    <property type="entry name" value="UAS"/>
</dbReference>
<dbReference type="Gene3D" id="3.10.20.90">
    <property type="entry name" value="Phosphatidylinositol 3-kinase Catalytic Subunit, Chain A, domain 1"/>
    <property type="match status" value="1"/>
</dbReference>